<gene>
    <name evidence="1" type="ORF">L1987_00167</name>
</gene>
<dbReference type="Proteomes" id="UP001056120">
    <property type="component" value="Linkage Group LG01"/>
</dbReference>
<accession>A0ACB9K1H1</accession>
<dbReference type="EMBL" id="CM042018">
    <property type="protein sequence ID" value="KAI3826124.1"/>
    <property type="molecule type" value="Genomic_DNA"/>
</dbReference>
<name>A0ACB9K1H1_9ASTR</name>
<reference evidence="1 2" key="2">
    <citation type="journal article" date="2022" name="Mol. Ecol. Resour.">
        <title>The genomes of chicory, endive, great burdock and yacon provide insights into Asteraceae paleo-polyploidization history and plant inulin production.</title>
        <authorList>
            <person name="Fan W."/>
            <person name="Wang S."/>
            <person name="Wang H."/>
            <person name="Wang A."/>
            <person name="Jiang F."/>
            <person name="Liu H."/>
            <person name="Zhao H."/>
            <person name="Xu D."/>
            <person name="Zhang Y."/>
        </authorList>
    </citation>
    <scope>NUCLEOTIDE SEQUENCE [LARGE SCALE GENOMIC DNA]</scope>
    <source>
        <strain evidence="2">cv. Yunnan</strain>
        <tissue evidence="1">Leaves</tissue>
    </source>
</reference>
<proteinExistence type="predicted"/>
<evidence type="ECO:0000313" key="2">
    <source>
        <dbReference type="Proteomes" id="UP001056120"/>
    </source>
</evidence>
<evidence type="ECO:0000313" key="1">
    <source>
        <dbReference type="EMBL" id="KAI3826124.1"/>
    </source>
</evidence>
<sequence>MAINDLVHDTTFERIPSFILQDETYSDEEQEQSEIHDHIIGTLKECLEEIDMEGIERIVQEICFQRMVTKIGNKMKAQKDEEFVVTERGAGIDDELSQKHERFKVKTVNKLEGMSSIKFFVAILLIFTIAGSEMMIAEACEESWDLYPCNWEKCKQECTAKRGERARGRCTFVDTCSCTYRC</sequence>
<protein>
    <submittedName>
        <fullName evidence="1">Uncharacterized protein</fullName>
    </submittedName>
</protein>
<reference evidence="2" key="1">
    <citation type="journal article" date="2022" name="Mol. Ecol. Resour.">
        <title>The genomes of chicory, endive, great burdock and yacon provide insights into Asteraceae palaeo-polyploidization history and plant inulin production.</title>
        <authorList>
            <person name="Fan W."/>
            <person name="Wang S."/>
            <person name="Wang H."/>
            <person name="Wang A."/>
            <person name="Jiang F."/>
            <person name="Liu H."/>
            <person name="Zhao H."/>
            <person name="Xu D."/>
            <person name="Zhang Y."/>
        </authorList>
    </citation>
    <scope>NUCLEOTIDE SEQUENCE [LARGE SCALE GENOMIC DNA]</scope>
    <source>
        <strain evidence="2">cv. Yunnan</strain>
    </source>
</reference>
<comment type="caution">
    <text evidence="1">The sequence shown here is derived from an EMBL/GenBank/DDBJ whole genome shotgun (WGS) entry which is preliminary data.</text>
</comment>
<organism evidence="1 2">
    <name type="scientific">Smallanthus sonchifolius</name>
    <dbReference type="NCBI Taxonomy" id="185202"/>
    <lineage>
        <taxon>Eukaryota</taxon>
        <taxon>Viridiplantae</taxon>
        <taxon>Streptophyta</taxon>
        <taxon>Embryophyta</taxon>
        <taxon>Tracheophyta</taxon>
        <taxon>Spermatophyta</taxon>
        <taxon>Magnoliopsida</taxon>
        <taxon>eudicotyledons</taxon>
        <taxon>Gunneridae</taxon>
        <taxon>Pentapetalae</taxon>
        <taxon>asterids</taxon>
        <taxon>campanulids</taxon>
        <taxon>Asterales</taxon>
        <taxon>Asteraceae</taxon>
        <taxon>Asteroideae</taxon>
        <taxon>Heliantheae alliance</taxon>
        <taxon>Millerieae</taxon>
        <taxon>Smallanthus</taxon>
    </lineage>
</organism>
<keyword evidence="2" id="KW-1185">Reference proteome</keyword>